<feature type="coiled-coil region" evidence="1">
    <location>
        <begin position="50"/>
        <end position="77"/>
    </location>
</feature>
<sequence>MLSADFSAAASNAAEYAFRFAEIIGADLVVVNAVRLPLPSLTPAGIDYPIDNQQNLLEDALQRLNIIKNELNTEKDDL</sequence>
<dbReference type="AlphaFoldDB" id="A0A0C1FQH1"/>
<protein>
    <recommendedName>
        <fullName evidence="4">UspA domain-containing protein</fullName>
    </recommendedName>
</protein>
<evidence type="ECO:0000313" key="2">
    <source>
        <dbReference type="EMBL" id="KIA95182.1"/>
    </source>
</evidence>
<evidence type="ECO:0000256" key="1">
    <source>
        <dbReference type="SAM" id="Coils"/>
    </source>
</evidence>
<comment type="caution">
    <text evidence="2">The sequence shown here is derived from an EMBL/GenBank/DDBJ whole genome shotgun (WGS) entry which is preliminary data.</text>
</comment>
<evidence type="ECO:0008006" key="4">
    <source>
        <dbReference type="Google" id="ProtNLM"/>
    </source>
</evidence>
<keyword evidence="3" id="KW-1185">Reference proteome</keyword>
<reference evidence="2 3" key="1">
    <citation type="submission" date="2014-10" db="EMBL/GenBank/DDBJ databases">
        <title>Pedobacter Kyungheensis.</title>
        <authorList>
            <person name="Anderson B.M."/>
            <person name="Newman J.D."/>
        </authorList>
    </citation>
    <scope>NUCLEOTIDE SEQUENCE [LARGE SCALE GENOMIC DNA]</scope>
    <source>
        <strain evidence="2 3">KACC 16221</strain>
    </source>
</reference>
<dbReference type="Proteomes" id="UP000031246">
    <property type="component" value="Unassembled WGS sequence"/>
</dbReference>
<evidence type="ECO:0000313" key="3">
    <source>
        <dbReference type="Proteomes" id="UP000031246"/>
    </source>
</evidence>
<dbReference type="Gene3D" id="3.40.50.620">
    <property type="entry name" value="HUPs"/>
    <property type="match status" value="1"/>
</dbReference>
<dbReference type="SUPFAM" id="SSF52402">
    <property type="entry name" value="Adenine nucleotide alpha hydrolases-like"/>
    <property type="match status" value="1"/>
</dbReference>
<dbReference type="InterPro" id="IPR014729">
    <property type="entry name" value="Rossmann-like_a/b/a_fold"/>
</dbReference>
<accession>A0A0C1FQH1</accession>
<organism evidence="2 3">
    <name type="scientific">Pedobacter kyungheensis</name>
    <dbReference type="NCBI Taxonomy" id="1069985"/>
    <lineage>
        <taxon>Bacteria</taxon>
        <taxon>Pseudomonadati</taxon>
        <taxon>Bacteroidota</taxon>
        <taxon>Sphingobacteriia</taxon>
        <taxon>Sphingobacteriales</taxon>
        <taxon>Sphingobacteriaceae</taxon>
        <taxon>Pedobacter</taxon>
    </lineage>
</organism>
<gene>
    <name evidence="2" type="ORF">OC25_07635</name>
</gene>
<keyword evidence="1" id="KW-0175">Coiled coil</keyword>
<dbReference type="EMBL" id="JSYN01000006">
    <property type="protein sequence ID" value="KIA95182.1"/>
    <property type="molecule type" value="Genomic_DNA"/>
</dbReference>
<proteinExistence type="predicted"/>
<name>A0A0C1FQH1_9SPHI</name>